<dbReference type="Pfam" id="PF00534">
    <property type="entry name" value="Glycos_transf_1"/>
    <property type="match status" value="1"/>
</dbReference>
<evidence type="ECO:0000313" key="3">
    <source>
        <dbReference type="EMBL" id="OGF30642.1"/>
    </source>
</evidence>
<dbReference type="Proteomes" id="UP000176915">
    <property type="component" value="Unassembled WGS sequence"/>
</dbReference>
<evidence type="ECO:0000259" key="2">
    <source>
        <dbReference type="Pfam" id="PF00534"/>
    </source>
</evidence>
<accession>A0A1F5SVI1</accession>
<name>A0A1F5SVI1_9BACT</name>
<dbReference type="PANTHER" id="PTHR46401">
    <property type="entry name" value="GLYCOSYLTRANSFERASE WBBK-RELATED"/>
    <property type="match status" value="1"/>
</dbReference>
<dbReference type="GO" id="GO:0009103">
    <property type="term" value="P:lipopolysaccharide biosynthetic process"/>
    <property type="evidence" value="ECO:0007669"/>
    <property type="project" value="TreeGrafter"/>
</dbReference>
<feature type="domain" description="Glycosyl transferase family 1" evidence="2">
    <location>
        <begin position="167"/>
        <end position="321"/>
    </location>
</feature>
<dbReference type="GO" id="GO:0016757">
    <property type="term" value="F:glycosyltransferase activity"/>
    <property type="evidence" value="ECO:0007669"/>
    <property type="project" value="InterPro"/>
</dbReference>
<gene>
    <name evidence="3" type="ORF">A3H09_01690</name>
</gene>
<dbReference type="SUPFAM" id="SSF53756">
    <property type="entry name" value="UDP-Glycosyltransferase/glycogen phosphorylase"/>
    <property type="match status" value="1"/>
</dbReference>
<dbReference type="InterPro" id="IPR001296">
    <property type="entry name" value="Glyco_trans_1"/>
</dbReference>
<reference evidence="3 4" key="1">
    <citation type="journal article" date="2016" name="Nat. Commun.">
        <title>Thousands of microbial genomes shed light on interconnected biogeochemical processes in an aquifer system.</title>
        <authorList>
            <person name="Anantharaman K."/>
            <person name="Brown C.T."/>
            <person name="Hug L.A."/>
            <person name="Sharon I."/>
            <person name="Castelle C.J."/>
            <person name="Probst A.J."/>
            <person name="Thomas B.C."/>
            <person name="Singh A."/>
            <person name="Wilkins M.J."/>
            <person name="Karaoz U."/>
            <person name="Brodie E.L."/>
            <person name="Williams K.H."/>
            <person name="Hubbard S.S."/>
            <person name="Banfield J.F."/>
        </authorList>
    </citation>
    <scope>NUCLEOTIDE SEQUENCE [LARGE SCALE GENOMIC DNA]</scope>
</reference>
<protein>
    <recommendedName>
        <fullName evidence="2">Glycosyl transferase family 1 domain-containing protein</fullName>
    </recommendedName>
</protein>
<evidence type="ECO:0000313" key="4">
    <source>
        <dbReference type="Proteomes" id="UP000176915"/>
    </source>
</evidence>
<comment type="caution">
    <text evidence="3">The sequence shown here is derived from an EMBL/GenBank/DDBJ whole genome shotgun (WGS) entry which is preliminary data.</text>
</comment>
<sequence>MTICFFGIYDPEYSRNSILMKGLRQNGLEVIECNATQGKVKKYFSLVAKHWKIRKKYDVMVVAFPGYQAIILAKLFSRKPLILDAFFSIYDSEVLDRKITGSKTIAAYYYWFLDWLACSLADKVTLDTWAHINYFLELFPLKKEKFIRVLLGADDQIIKPRPAPVRDYYLAHFHGIATPLQGVGYIMEAARLLNGENIKFNLVGNKIRRQAGAPEAGGNINFIKTLPYRELIDIMTQADVCLGIFGDSKKTQVVIPNKVYEALAAGKAVITADTPAARELLTDDVDCLFCRAGDARDLADKIRQLKNDGDQRHLIAANGYQLFTANLTPKKVTSGLAEFIKKYKSQRP</sequence>
<dbReference type="Gene3D" id="3.40.50.2000">
    <property type="entry name" value="Glycogen Phosphorylase B"/>
    <property type="match status" value="2"/>
</dbReference>
<dbReference type="EMBL" id="MFFY01000043">
    <property type="protein sequence ID" value="OGF30642.1"/>
    <property type="molecule type" value="Genomic_DNA"/>
</dbReference>
<evidence type="ECO:0000256" key="1">
    <source>
        <dbReference type="ARBA" id="ARBA00022679"/>
    </source>
</evidence>
<keyword evidence="1" id="KW-0808">Transferase</keyword>
<dbReference type="AlphaFoldDB" id="A0A1F5SVI1"/>
<dbReference type="PANTHER" id="PTHR46401:SF2">
    <property type="entry name" value="GLYCOSYLTRANSFERASE WBBK-RELATED"/>
    <property type="match status" value="1"/>
</dbReference>
<organism evidence="3 4">
    <name type="scientific">Candidatus Falkowbacteria bacterium RIFCSPLOWO2_12_FULL_45_13</name>
    <dbReference type="NCBI Taxonomy" id="1797991"/>
    <lineage>
        <taxon>Bacteria</taxon>
        <taxon>Candidatus Falkowiibacteriota</taxon>
    </lineage>
</organism>
<proteinExistence type="predicted"/>